<evidence type="ECO:0000256" key="3">
    <source>
        <dbReference type="ARBA" id="ARBA00012733"/>
    </source>
</evidence>
<feature type="chain" id="PRO_5007102282" description="exo-alpha-sialidase" evidence="5">
    <location>
        <begin position="27"/>
        <end position="435"/>
    </location>
</feature>
<accession>A0A101P5C3</accession>
<dbReference type="EC" id="3.2.1.18" evidence="3"/>
<evidence type="ECO:0000256" key="5">
    <source>
        <dbReference type="SAM" id="SignalP"/>
    </source>
</evidence>
<dbReference type="Pfam" id="PF13088">
    <property type="entry name" value="BNR_2"/>
    <property type="match status" value="1"/>
</dbReference>
<feature type="signal peptide" evidence="5">
    <location>
        <begin position="1"/>
        <end position="26"/>
    </location>
</feature>
<comment type="catalytic activity">
    <reaction evidence="1">
        <text>Hydrolysis of alpha-(2-&gt;3)-, alpha-(2-&gt;6)-, alpha-(2-&gt;8)- glycosidic linkages of terminal sialic acid residues in oligosaccharides, glycoproteins, glycolipids, colominic acid and synthetic substrates.</text>
        <dbReference type="EC" id="3.2.1.18"/>
    </reaction>
</comment>
<dbReference type="SUPFAM" id="SSF50939">
    <property type="entry name" value="Sialidases"/>
    <property type="match status" value="1"/>
</dbReference>
<dbReference type="GO" id="GO:0004308">
    <property type="term" value="F:exo-alpha-sialidase activity"/>
    <property type="evidence" value="ECO:0007669"/>
    <property type="project" value="UniProtKB-EC"/>
</dbReference>
<dbReference type="AlphaFoldDB" id="A0A101P5C3"/>
<dbReference type="InterPro" id="IPR026856">
    <property type="entry name" value="Sialidase_fam"/>
</dbReference>
<protein>
    <recommendedName>
        <fullName evidence="3">exo-alpha-sialidase</fullName>
        <ecNumber evidence="3">3.2.1.18</ecNumber>
    </recommendedName>
</protein>
<feature type="region of interest" description="Disordered" evidence="4">
    <location>
        <begin position="26"/>
        <end position="71"/>
    </location>
</feature>
<comment type="caution">
    <text evidence="7">The sequence shown here is derived from an EMBL/GenBank/DDBJ whole genome shotgun (WGS) entry which is preliminary data.</text>
</comment>
<dbReference type="EMBL" id="LMWN01000021">
    <property type="protein sequence ID" value="KUN05224.1"/>
    <property type="molecule type" value="Genomic_DNA"/>
</dbReference>
<feature type="compositionally biased region" description="Low complexity" evidence="4">
    <location>
        <begin position="56"/>
        <end position="71"/>
    </location>
</feature>
<organism evidence="7 8">
    <name type="scientific">Streptomyces yokosukanensis</name>
    <dbReference type="NCBI Taxonomy" id="67386"/>
    <lineage>
        <taxon>Bacteria</taxon>
        <taxon>Bacillati</taxon>
        <taxon>Actinomycetota</taxon>
        <taxon>Actinomycetes</taxon>
        <taxon>Kitasatosporales</taxon>
        <taxon>Streptomycetaceae</taxon>
        <taxon>Streptomyces</taxon>
    </lineage>
</organism>
<keyword evidence="5" id="KW-0732">Signal</keyword>
<evidence type="ECO:0000256" key="2">
    <source>
        <dbReference type="ARBA" id="ARBA00009348"/>
    </source>
</evidence>
<comment type="similarity">
    <text evidence="2">Belongs to the glycosyl hydrolase 33 family.</text>
</comment>
<name>A0A101P5C3_9ACTN</name>
<evidence type="ECO:0000256" key="1">
    <source>
        <dbReference type="ARBA" id="ARBA00000427"/>
    </source>
</evidence>
<dbReference type="GO" id="GO:0005737">
    <property type="term" value="C:cytoplasm"/>
    <property type="evidence" value="ECO:0007669"/>
    <property type="project" value="TreeGrafter"/>
</dbReference>
<dbReference type="GO" id="GO:0006689">
    <property type="term" value="P:ganglioside catabolic process"/>
    <property type="evidence" value="ECO:0007669"/>
    <property type="project" value="TreeGrafter"/>
</dbReference>
<dbReference type="PANTHER" id="PTHR10628">
    <property type="entry name" value="SIALIDASE"/>
    <property type="match status" value="1"/>
</dbReference>
<dbReference type="InterPro" id="IPR011040">
    <property type="entry name" value="Sialidase"/>
</dbReference>
<reference evidence="7 8" key="1">
    <citation type="submission" date="2015-10" db="EMBL/GenBank/DDBJ databases">
        <title>Draft genome sequence of Streptomyces yokosukanensis DSM 40224, type strain for the species Streptomyces yokosukanensis.</title>
        <authorList>
            <person name="Ruckert C."/>
            <person name="Winkler A."/>
            <person name="Kalinowski J."/>
            <person name="Kampfer P."/>
            <person name="Glaeser S."/>
        </authorList>
    </citation>
    <scope>NUCLEOTIDE SEQUENCE [LARGE SCALE GENOMIC DNA]</scope>
    <source>
        <strain evidence="7 8">DSM 40224</strain>
    </source>
</reference>
<dbReference type="GO" id="GO:0009313">
    <property type="term" value="P:oligosaccharide catabolic process"/>
    <property type="evidence" value="ECO:0007669"/>
    <property type="project" value="TreeGrafter"/>
</dbReference>
<evidence type="ECO:0000313" key="7">
    <source>
        <dbReference type="EMBL" id="KUN05224.1"/>
    </source>
</evidence>
<sequence length="435" mass="45728">MTPRHRTLLTALALLTSLTARMPAHADPTRANSAPTPPAHTGSANGRAAPGSTATGRAGPQHAGGAAGRARTGCASSLPYVSGQGGYATYRIPAVVTTRHGTVLAFAEGRRNGVDDTGDIDVVLRRSSDGGCTWGPLTVVAAGHGNTRGNPAPVVDPRTGAVVLVTCGNSGSVTETQIMRGEVTAEQGRRVFVQSSRDDGRHFSRPVDITAQVKRPDWRWYATGPGHAVALTRGPHAGRLLVPANHSAAPRAGSSDSGRESKYYGGHAFYSDDDGCTWHLGFADDRYDGKTSANETSATQLADGRVYFSARNQSGRATGHRIDGYSSDGGATLNRPYAVQSTLDDVPVVQGSVLQLQGAGAPLLFSGPSVPTARRAMAVWSSEDFGHTFTKLRTLSRRPAAYSDLVQLGHATVGVLYETGAHSYDTLEFRRLNLS</sequence>
<feature type="domain" description="Sialidase" evidence="6">
    <location>
        <begin position="101"/>
        <end position="414"/>
    </location>
</feature>
<dbReference type="InterPro" id="IPR036278">
    <property type="entry name" value="Sialidase_sf"/>
</dbReference>
<evidence type="ECO:0000259" key="6">
    <source>
        <dbReference type="Pfam" id="PF13088"/>
    </source>
</evidence>
<dbReference type="RefSeq" id="WP_244188761.1">
    <property type="nucleotide sequence ID" value="NZ_KQ948211.1"/>
</dbReference>
<dbReference type="Proteomes" id="UP000053127">
    <property type="component" value="Unassembled WGS sequence"/>
</dbReference>
<dbReference type="Gene3D" id="2.120.10.10">
    <property type="match status" value="1"/>
</dbReference>
<dbReference type="PANTHER" id="PTHR10628:SF30">
    <property type="entry name" value="EXO-ALPHA-SIALIDASE"/>
    <property type="match status" value="1"/>
</dbReference>
<proteinExistence type="inferred from homology"/>
<keyword evidence="8" id="KW-1185">Reference proteome</keyword>
<dbReference type="GO" id="GO:0016020">
    <property type="term" value="C:membrane"/>
    <property type="evidence" value="ECO:0007669"/>
    <property type="project" value="TreeGrafter"/>
</dbReference>
<evidence type="ECO:0000313" key="8">
    <source>
        <dbReference type="Proteomes" id="UP000053127"/>
    </source>
</evidence>
<evidence type="ECO:0000256" key="4">
    <source>
        <dbReference type="SAM" id="MobiDB-lite"/>
    </source>
</evidence>
<dbReference type="STRING" id="67386.AQI95_17255"/>
<dbReference type="CDD" id="cd15482">
    <property type="entry name" value="Sialidase_non-viral"/>
    <property type="match status" value="1"/>
</dbReference>
<gene>
    <name evidence="7" type="ORF">AQI95_17255</name>
</gene>